<evidence type="ECO:0000259" key="1">
    <source>
        <dbReference type="Pfam" id="PF01869"/>
    </source>
</evidence>
<feature type="domain" description="ATPase BadF/BadG/BcrA/BcrD type" evidence="1">
    <location>
        <begin position="4"/>
        <end position="298"/>
    </location>
</feature>
<dbReference type="PANTHER" id="PTHR43190">
    <property type="entry name" value="N-ACETYL-D-GLUCOSAMINE KINASE"/>
    <property type="match status" value="1"/>
</dbReference>
<dbReference type="CDD" id="cd24007">
    <property type="entry name" value="ASKHA_NBD_eukNAGK-like"/>
    <property type="match status" value="1"/>
</dbReference>
<gene>
    <name evidence="2" type="ORF">K8U80_05845</name>
</gene>
<dbReference type="AlphaFoldDB" id="A0A921ISA4"/>
<organism evidence="2 3">
    <name type="scientific">Collinsella ihumii</name>
    <dbReference type="NCBI Taxonomy" id="1720204"/>
    <lineage>
        <taxon>Bacteria</taxon>
        <taxon>Bacillati</taxon>
        <taxon>Actinomycetota</taxon>
        <taxon>Coriobacteriia</taxon>
        <taxon>Coriobacteriales</taxon>
        <taxon>Coriobacteriaceae</taxon>
        <taxon>Collinsella</taxon>
    </lineage>
</organism>
<protein>
    <submittedName>
        <fullName evidence="2">BadF/BadG/BcrA/BcrD type ATPase</fullName>
    </submittedName>
</protein>
<comment type="caution">
    <text evidence="2">The sequence shown here is derived from an EMBL/GenBank/DDBJ whole genome shotgun (WGS) entry which is preliminary data.</text>
</comment>
<dbReference type="SUPFAM" id="SSF53067">
    <property type="entry name" value="Actin-like ATPase domain"/>
    <property type="match status" value="2"/>
</dbReference>
<sequence length="307" mass="32731">MRWLGIDGGGTKTAFSIYDESLRQVDRIVLPTCHYAQAGLTGMRTVLAEGTERAIATGHLGPRFGIGFSICGFGEDAEADRVAKDAARDIAQGRPYVLVNDVEAAWAAGLDMRDGIALIAGTGSIALGVRAGRTVRCGGWDFEIGDEGSGGWMGREVLRAFTRQADGRDARGPLYDLVRRELALESDFDIIGRARTLLADRTQTAALSRLASDAARADDASARAIFERAAAEEADMVGAIVRQLFRDLTDCPAAVPVAYIGGTFNAGDLILNPLADALPSCCRLVAPAHEPDLGAVLILRDRLDKDR</sequence>
<dbReference type="Gene3D" id="3.30.420.40">
    <property type="match status" value="2"/>
</dbReference>
<dbReference type="Pfam" id="PF01869">
    <property type="entry name" value="BcrAD_BadFG"/>
    <property type="match status" value="1"/>
</dbReference>
<reference evidence="2" key="2">
    <citation type="submission" date="2021-09" db="EMBL/GenBank/DDBJ databases">
        <authorList>
            <person name="Gilroy R."/>
        </authorList>
    </citation>
    <scope>NUCLEOTIDE SEQUENCE</scope>
    <source>
        <strain evidence="2">ChiGjej2B2-7701</strain>
    </source>
</reference>
<accession>A0A921ISA4</accession>
<reference evidence="2" key="1">
    <citation type="journal article" date="2021" name="PeerJ">
        <title>Extensive microbial diversity within the chicken gut microbiome revealed by metagenomics and culture.</title>
        <authorList>
            <person name="Gilroy R."/>
            <person name="Ravi A."/>
            <person name="Getino M."/>
            <person name="Pursley I."/>
            <person name="Horton D.L."/>
            <person name="Alikhan N.F."/>
            <person name="Baker D."/>
            <person name="Gharbi K."/>
            <person name="Hall N."/>
            <person name="Watson M."/>
            <person name="Adriaenssens E.M."/>
            <person name="Foster-Nyarko E."/>
            <person name="Jarju S."/>
            <person name="Secka A."/>
            <person name="Antonio M."/>
            <person name="Oren A."/>
            <person name="Chaudhuri R.R."/>
            <person name="La Ragione R."/>
            <person name="Hildebrand F."/>
            <person name="Pallen M.J."/>
        </authorList>
    </citation>
    <scope>NUCLEOTIDE SEQUENCE</scope>
    <source>
        <strain evidence="2">ChiGjej2B2-7701</strain>
    </source>
</reference>
<name>A0A921ISA4_9ACTN</name>
<dbReference type="InterPro" id="IPR052519">
    <property type="entry name" value="Euk-type_GlcNAc_Kinase"/>
</dbReference>
<evidence type="ECO:0000313" key="2">
    <source>
        <dbReference type="EMBL" id="HJG30900.1"/>
    </source>
</evidence>
<dbReference type="InterPro" id="IPR043129">
    <property type="entry name" value="ATPase_NBD"/>
</dbReference>
<dbReference type="InterPro" id="IPR002731">
    <property type="entry name" value="ATPase_BadF"/>
</dbReference>
<dbReference type="EMBL" id="DYVF01000041">
    <property type="protein sequence ID" value="HJG30900.1"/>
    <property type="molecule type" value="Genomic_DNA"/>
</dbReference>
<dbReference type="Proteomes" id="UP000746751">
    <property type="component" value="Unassembled WGS sequence"/>
</dbReference>
<evidence type="ECO:0000313" key="3">
    <source>
        <dbReference type="Proteomes" id="UP000746751"/>
    </source>
</evidence>
<dbReference type="PANTHER" id="PTHR43190:SF3">
    <property type="entry name" value="N-ACETYL-D-GLUCOSAMINE KINASE"/>
    <property type="match status" value="1"/>
</dbReference>
<proteinExistence type="predicted"/>